<evidence type="ECO:0000313" key="8">
    <source>
        <dbReference type="EMBL" id="PIP23020.1"/>
    </source>
</evidence>
<keyword evidence="4" id="KW-0238">DNA-binding</keyword>
<dbReference type="GO" id="GO:0000160">
    <property type="term" value="P:phosphorelay signal transduction system"/>
    <property type="evidence" value="ECO:0007669"/>
    <property type="project" value="UniProtKB-KW"/>
</dbReference>
<keyword evidence="3" id="KW-0805">Transcription regulation</keyword>
<protein>
    <submittedName>
        <fullName evidence="8">Response regulator</fullName>
    </submittedName>
</protein>
<dbReference type="SMART" id="SM00448">
    <property type="entry name" value="REC"/>
    <property type="match status" value="1"/>
</dbReference>
<dbReference type="PROSITE" id="PS50110">
    <property type="entry name" value="RESPONSE_REGULATORY"/>
    <property type="match status" value="1"/>
</dbReference>
<name>A0A2G9YUW0_9BACT</name>
<dbReference type="FunFam" id="3.40.50.2300:FF:000001">
    <property type="entry name" value="DNA-binding response regulator PhoB"/>
    <property type="match status" value="1"/>
</dbReference>
<evidence type="ECO:0000256" key="1">
    <source>
        <dbReference type="ARBA" id="ARBA00022553"/>
    </source>
</evidence>
<dbReference type="PANTHER" id="PTHR44591">
    <property type="entry name" value="STRESS RESPONSE REGULATOR PROTEIN 1"/>
    <property type="match status" value="1"/>
</dbReference>
<dbReference type="InterPro" id="IPR011006">
    <property type="entry name" value="CheY-like_superfamily"/>
</dbReference>
<organism evidence="8 9">
    <name type="scientific">Candidatus Nealsonbacteria bacterium CG23_combo_of_CG06-09_8_20_14_all_39_17</name>
    <dbReference type="NCBI Taxonomy" id="1974722"/>
    <lineage>
        <taxon>Bacteria</taxon>
        <taxon>Candidatus Nealsoniibacteriota</taxon>
    </lineage>
</organism>
<dbReference type="Proteomes" id="UP000229976">
    <property type="component" value="Unassembled WGS sequence"/>
</dbReference>
<dbReference type="InterPro" id="IPR050595">
    <property type="entry name" value="Bact_response_regulator"/>
</dbReference>
<dbReference type="Gene3D" id="3.40.50.2300">
    <property type="match status" value="1"/>
</dbReference>
<proteinExistence type="predicted"/>
<dbReference type="Pfam" id="PF00072">
    <property type="entry name" value="Response_reg"/>
    <property type="match status" value="1"/>
</dbReference>
<accession>A0A2G9YUW0</accession>
<dbReference type="GO" id="GO:0003677">
    <property type="term" value="F:DNA binding"/>
    <property type="evidence" value="ECO:0007669"/>
    <property type="project" value="UniProtKB-KW"/>
</dbReference>
<reference evidence="8 9" key="1">
    <citation type="submission" date="2017-09" db="EMBL/GenBank/DDBJ databases">
        <title>Depth-based differentiation of microbial function through sediment-hosted aquifers and enrichment of novel symbionts in the deep terrestrial subsurface.</title>
        <authorList>
            <person name="Probst A.J."/>
            <person name="Ladd B."/>
            <person name="Jarett J.K."/>
            <person name="Geller-Mcgrath D.E."/>
            <person name="Sieber C.M."/>
            <person name="Emerson J.B."/>
            <person name="Anantharaman K."/>
            <person name="Thomas B.C."/>
            <person name="Malmstrom R."/>
            <person name="Stieglmeier M."/>
            <person name="Klingl A."/>
            <person name="Woyke T."/>
            <person name="Ryan C.M."/>
            <person name="Banfield J.F."/>
        </authorList>
    </citation>
    <scope>NUCLEOTIDE SEQUENCE [LARGE SCALE GENOMIC DNA]</scope>
    <source>
        <strain evidence="8">CG23_combo_of_CG06-09_8_20_14_all_39_17</strain>
    </source>
</reference>
<dbReference type="EMBL" id="PCRO01000012">
    <property type="protein sequence ID" value="PIP23020.1"/>
    <property type="molecule type" value="Genomic_DNA"/>
</dbReference>
<evidence type="ECO:0000256" key="4">
    <source>
        <dbReference type="ARBA" id="ARBA00023125"/>
    </source>
</evidence>
<feature type="domain" description="Response regulatory" evidence="7">
    <location>
        <begin position="3"/>
        <end position="119"/>
    </location>
</feature>
<feature type="modified residue" description="4-aspartylphosphate" evidence="6">
    <location>
        <position position="52"/>
    </location>
</feature>
<evidence type="ECO:0000256" key="5">
    <source>
        <dbReference type="ARBA" id="ARBA00023163"/>
    </source>
</evidence>
<dbReference type="InterPro" id="IPR001789">
    <property type="entry name" value="Sig_transdc_resp-reg_receiver"/>
</dbReference>
<keyword evidence="2" id="KW-0902">Two-component regulatory system</keyword>
<dbReference type="SUPFAM" id="SSF52172">
    <property type="entry name" value="CheY-like"/>
    <property type="match status" value="1"/>
</dbReference>
<evidence type="ECO:0000256" key="2">
    <source>
        <dbReference type="ARBA" id="ARBA00023012"/>
    </source>
</evidence>
<dbReference type="PANTHER" id="PTHR44591:SF3">
    <property type="entry name" value="RESPONSE REGULATORY DOMAIN-CONTAINING PROTEIN"/>
    <property type="match status" value="1"/>
</dbReference>
<comment type="caution">
    <text evidence="8">The sequence shown here is derived from an EMBL/GenBank/DDBJ whole genome shotgun (WGS) entry which is preliminary data.</text>
</comment>
<sequence length="121" mass="13376">MKKILIIEDEVALQKMLGEVLAEKGYEVIQSLDGESGLALAISGKPDLILLDLILPKIKGLGVLKKIRENEIIKDTPVIILTNSENAADIEEAISLGTTTYLVKANYSIKEIMEKVEKIWK</sequence>
<evidence type="ECO:0000256" key="3">
    <source>
        <dbReference type="ARBA" id="ARBA00023015"/>
    </source>
</evidence>
<dbReference type="AlphaFoldDB" id="A0A2G9YUW0"/>
<keyword evidence="1 6" id="KW-0597">Phosphoprotein</keyword>
<evidence type="ECO:0000313" key="9">
    <source>
        <dbReference type="Proteomes" id="UP000229976"/>
    </source>
</evidence>
<keyword evidence="5" id="KW-0804">Transcription</keyword>
<gene>
    <name evidence="8" type="ORF">COX37_00920</name>
</gene>
<evidence type="ECO:0000259" key="7">
    <source>
        <dbReference type="PROSITE" id="PS50110"/>
    </source>
</evidence>
<evidence type="ECO:0000256" key="6">
    <source>
        <dbReference type="PROSITE-ProRule" id="PRU00169"/>
    </source>
</evidence>